<proteinExistence type="predicted"/>
<reference evidence="1" key="1">
    <citation type="journal article" date="2017" name="Nature">
        <title>The sunflower genome provides insights into oil metabolism, flowering and Asterid evolution.</title>
        <authorList>
            <person name="Badouin H."/>
            <person name="Gouzy J."/>
            <person name="Grassa C.J."/>
            <person name="Murat F."/>
            <person name="Staton S.E."/>
            <person name="Cottret L."/>
            <person name="Lelandais-Briere C."/>
            <person name="Owens G.L."/>
            <person name="Carrere S."/>
            <person name="Mayjonade B."/>
            <person name="Legrand L."/>
            <person name="Gill N."/>
            <person name="Kane N.C."/>
            <person name="Bowers J.E."/>
            <person name="Hubner S."/>
            <person name="Bellec A."/>
            <person name="Berard A."/>
            <person name="Berges H."/>
            <person name="Blanchet N."/>
            <person name="Boniface M.C."/>
            <person name="Brunel D."/>
            <person name="Catrice O."/>
            <person name="Chaidir N."/>
            <person name="Claudel C."/>
            <person name="Donnadieu C."/>
            <person name="Faraut T."/>
            <person name="Fievet G."/>
            <person name="Helmstetter N."/>
            <person name="King M."/>
            <person name="Knapp S.J."/>
            <person name="Lai Z."/>
            <person name="Le Paslier M.C."/>
            <person name="Lippi Y."/>
            <person name="Lorenzon L."/>
            <person name="Mandel J.R."/>
            <person name="Marage G."/>
            <person name="Marchand G."/>
            <person name="Marquand E."/>
            <person name="Bret-Mestries E."/>
            <person name="Morien E."/>
            <person name="Nambeesan S."/>
            <person name="Nguyen T."/>
            <person name="Pegot-Espagnet P."/>
            <person name="Pouilly N."/>
            <person name="Raftis F."/>
            <person name="Sallet E."/>
            <person name="Schiex T."/>
            <person name="Thomas J."/>
            <person name="Vandecasteele C."/>
            <person name="Vares D."/>
            <person name="Vear F."/>
            <person name="Vautrin S."/>
            <person name="Crespi M."/>
            <person name="Mangin B."/>
            <person name="Burke J.M."/>
            <person name="Salse J."/>
            <person name="Munos S."/>
            <person name="Vincourt P."/>
            <person name="Rieseberg L.H."/>
            <person name="Langlade N.B."/>
        </authorList>
    </citation>
    <scope>NUCLEOTIDE SEQUENCE</scope>
    <source>
        <tissue evidence="1">Leaves</tissue>
    </source>
</reference>
<dbReference type="Gramene" id="mRNA:HanXRQr2_Chr03g0091101">
    <property type="protein sequence ID" value="mRNA:HanXRQr2_Chr03g0091101"/>
    <property type="gene ID" value="HanXRQr2_Chr03g0091101"/>
</dbReference>
<accession>A0A9K3JDT2</accession>
<comment type="caution">
    <text evidence="1">The sequence shown here is derived from an EMBL/GenBank/DDBJ whole genome shotgun (WGS) entry which is preliminary data.</text>
</comment>
<name>A0A9K3JDT2_HELAN</name>
<evidence type="ECO:0000313" key="2">
    <source>
        <dbReference type="Proteomes" id="UP000215914"/>
    </source>
</evidence>
<evidence type="ECO:0000313" key="1">
    <source>
        <dbReference type="EMBL" id="KAF5812832.1"/>
    </source>
</evidence>
<reference evidence="1" key="2">
    <citation type="submission" date="2020-06" db="EMBL/GenBank/DDBJ databases">
        <title>Helianthus annuus Genome sequencing and assembly Release 2.</title>
        <authorList>
            <person name="Gouzy J."/>
            <person name="Langlade N."/>
            <person name="Munos S."/>
        </authorList>
    </citation>
    <scope>NUCLEOTIDE SEQUENCE</scope>
    <source>
        <tissue evidence="1">Leaves</tissue>
    </source>
</reference>
<dbReference type="Proteomes" id="UP000215914">
    <property type="component" value="Unassembled WGS sequence"/>
</dbReference>
<dbReference type="AlphaFoldDB" id="A0A9K3JDT2"/>
<protein>
    <submittedName>
        <fullName evidence="1">Uncharacterized protein</fullName>
    </submittedName>
</protein>
<gene>
    <name evidence="1" type="ORF">HanXRQr2_Chr03g0091101</name>
</gene>
<organism evidence="1 2">
    <name type="scientific">Helianthus annuus</name>
    <name type="common">Common sunflower</name>
    <dbReference type="NCBI Taxonomy" id="4232"/>
    <lineage>
        <taxon>Eukaryota</taxon>
        <taxon>Viridiplantae</taxon>
        <taxon>Streptophyta</taxon>
        <taxon>Embryophyta</taxon>
        <taxon>Tracheophyta</taxon>
        <taxon>Spermatophyta</taxon>
        <taxon>Magnoliopsida</taxon>
        <taxon>eudicotyledons</taxon>
        <taxon>Gunneridae</taxon>
        <taxon>Pentapetalae</taxon>
        <taxon>asterids</taxon>
        <taxon>campanulids</taxon>
        <taxon>Asterales</taxon>
        <taxon>Asteraceae</taxon>
        <taxon>Asteroideae</taxon>
        <taxon>Heliantheae alliance</taxon>
        <taxon>Heliantheae</taxon>
        <taxon>Helianthus</taxon>
    </lineage>
</organism>
<sequence length="42" mass="4957">MIKTPDDNQSSYFIGVGNRFNTRNTRNCLLYLFYFTFTVKLG</sequence>
<keyword evidence="2" id="KW-1185">Reference proteome</keyword>
<dbReference type="EMBL" id="MNCJ02000318">
    <property type="protein sequence ID" value="KAF5812832.1"/>
    <property type="molecule type" value="Genomic_DNA"/>
</dbReference>